<name>A0A0S7XW65_UNCSA</name>
<dbReference type="InterPro" id="IPR056298">
    <property type="entry name" value="AlkZ-rel"/>
</dbReference>
<organism evidence="1 2">
    <name type="scientific">candidate division WOR-1 bacterium DG_54_3</name>
    <dbReference type="NCBI Taxonomy" id="1703775"/>
    <lineage>
        <taxon>Bacteria</taxon>
        <taxon>Bacillati</taxon>
        <taxon>Saganbacteria</taxon>
    </lineage>
</organism>
<dbReference type="AlphaFoldDB" id="A0A0S7XW65"/>
<dbReference type="EMBL" id="LIZX01000075">
    <property type="protein sequence ID" value="KPJ66663.1"/>
    <property type="molecule type" value="Genomic_DNA"/>
</dbReference>
<gene>
    <name evidence="1" type="ORF">AMJ44_08055</name>
</gene>
<reference evidence="1 2" key="1">
    <citation type="journal article" date="2015" name="Microbiome">
        <title>Genomic resolution of linkages in carbon, nitrogen, and sulfur cycling among widespread estuary sediment bacteria.</title>
        <authorList>
            <person name="Baker B.J."/>
            <person name="Lazar C.S."/>
            <person name="Teske A.P."/>
            <person name="Dick G.J."/>
        </authorList>
    </citation>
    <scope>NUCLEOTIDE SEQUENCE [LARGE SCALE GENOMIC DNA]</scope>
    <source>
        <strain evidence="1">DG_54_3</strain>
    </source>
</reference>
<protein>
    <submittedName>
        <fullName evidence="1">Uncharacterized protein</fullName>
    </submittedName>
</protein>
<proteinExistence type="predicted"/>
<evidence type="ECO:0000313" key="2">
    <source>
        <dbReference type="Proteomes" id="UP000051861"/>
    </source>
</evidence>
<sequence>MGRPNLETIKRKRWLLDKNTKIFCVEEAREFIERLGLVSTLGNEQLPSLAKAIYTEDLPSRFEADQRLWDFVHILITKKWAYYGRIRGDRNALLSIKLLPSYLHVYPIPDYKYLYQQKALSSMAKSVMDLLNDHGPLMTNQIREHLAIGSRSEKKKLTQALIELQRKALICCSGKIAQRACRWRFGIWAPTEKWVPKKVKSKARLLNDEEAKRKLIEKYVYTTARTTLKAISRFFSWPLFEVRSILSSMIDKELVSSYNHQGEEYFFKGNL</sequence>
<dbReference type="Proteomes" id="UP000051861">
    <property type="component" value="Unassembled WGS sequence"/>
</dbReference>
<dbReference type="Pfam" id="PF24741">
    <property type="entry name" value="AlkZ-rel"/>
    <property type="match status" value="1"/>
</dbReference>
<accession>A0A0S7XW65</accession>
<evidence type="ECO:0000313" key="1">
    <source>
        <dbReference type="EMBL" id="KPJ66663.1"/>
    </source>
</evidence>
<comment type="caution">
    <text evidence="1">The sequence shown here is derived from an EMBL/GenBank/DDBJ whole genome shotgun (WGS) entry which is preliminary data.</text>
</comment>